<evidence type="ECO:0000313" key="1">
    <source>
        <dbReference type="EMBL" id="CAF1942707.1"/>
    </source>
</evidence>
<dbReference type="EMBL" id="CAJNRF010000156">
    <property type="protein sequence ID" value="CAF1942707.1"/>
    <property type="molecule type" value="Genomic_DNA"/>
</dbReference>
<proteinExistence type="predicted"/>
<name>A0A816LR81_9BILA</name>
<gene>
    <name evidence="1" type="ORF">WKI299_LOCUS1965</name>
    <name evidence="2" type="ORF">XDN619_LOCUS12354</name>
</gene>
<dbReference type="Proteomes" id="UP000663887">
    <property type="component" value="Unassembled WGS sequence"/>
</dbReference>
<sequence length="213" mass="24758">MMVDLDWLSKVIMRSLSNPDECTIISAESELLKGGCHFNVLKLSLTYSKDDNRLPKSIIVKNLKWGKKLTEKIGLYCKQMLNVNDRETMYLKSYEIETGFYKTFSQYVQGLKVPKVYYIYENVFQNEFKLVMEDLSYCDNGQKFGFSLKKSRICLKQLAMFHAANWMNPAKNVGGKFWDIGGYWTGTKREVCLCKHNFYKFSVRSSTITKLGT</sequence>
<evidence type="ECO:0000313" key="3">
    <source>
        <dbReference type="Proteomes" id="UP000663856"/>
    </source>
</evidence>
<comment type="caution">
    <text evidence="1">The sequence shown here is derived from an EMBL/GenBank/DDBJ whole genome shotgun (WGS) entry which is preliminary data.</text>
</comment>
<dbReference type="EMBL" id="CAJNRG010004852">
    <property type="protein sequence ID" value="CAF2070010.1"/>
    <property type="molecule type" value="Genomic_DNA"/>
</dbReference>
<protein>
    <recommendedName>
        <fullName evidence="4">CHK kinase-like domain-containing protein</fullName>
    </recommendedName>
</protein>
<evidence type="ECO:0008006" key="4">
    <source>
        <dbReference type="Google" id="ProtNLM"/>
    </source>
</evidence>
<evidence type="ECO:0000313" key="2">
    <source>
        <dbReference type="EMBL" id="CAF2070010.1"/>
    </source>
</evidence>
<accession>A0A816LR81</accession>
<organism evidence="1 3">
    <name type="scientific">Rotaria magnacalcarata</name>
    <dbReference type="NCBI Taxonomy" id="392030"/>
    <lineage>
        <taxon>Eukaryota</taxon>
        <taxon>Metazoa</taxon>
        <taxon>Spiralia</taxon>
        <taxon>Gnathifera</taxon>
        <taxon>Rotifera</taxon>
        <taxon>Eurotatoria</taxon>
        <taxon>Bdelloidea</taxon>
        <taxon>Philodinida</taxon>
        <taxon>Philodinidae</taxon>
        <taxon>Rotaria</taxon>
    </lineage>
</organism>
<dbReference type="AlphaFoldDB" id="A0A816LR81"/>
<reference evidence="1" key="1">
    <citation type="submission" date="2021-02" db="EMBL/GenBank/DDBJ databases">
        <authorList>
            <person name="Nowell W R."/>
        </authorList>
    </citation>
    <scope>NUCLEOTIDE SEQUENCE</scope>
</reference>
<dbReference type="Proteomes" id="UP000663856">
    <property type="component" value="Unassembled WGS sequence"/>
</dbReference>